<dbReference type="Gene3D" id="3.30.420.10">
    <property type="entry name" value="Ribonuclease H-like superfamily/Ribonuclease H"/>
    <property type="match status" value="1"/>
</dbReference>
<reference evidence="3" key="1">
    <citation type="submission" date="2020-09" db="EMBL/GenBank/DDBJ databases">
        <title>Genome-Enabled Discovery of Anthraquinone Biosynthesis in Senna tora.</title>
        <authorList>
            <person name="Kang S.-H."/>
            <person name="Pandey R.P."/>
            <person name="Lee C.-M."/>
            <person name="Sim J.-S."/>
            <person name="Jeong J.-T."/>
            <person name="Choi B.-S."/>
            <person name="Jung M."/>
            <person name="Ginzburg D."/>
            <person name="Zhao K."/>
            <person name="Won S.Y."/>
            <person name="Oh T.-J."/>
            <person name="Yu Y."/>
            <person name="Kim N.-H."/>
            <person name="Lee O.R."/>
            <person name="Lee T.-H."/>
            <person name="Bashyal P."/>
            <person name="Kim T.-S."/>
            <person name="Lee W.-H."/>
            <person name="Kawkins C."/>
            <person name="Kim C.-K."/>
            <person name="Kim J.S."/>
            <person name="Ahn B.O."/>
            <person name="Rhee S.Y."/>
            <person name="Sohng J.K."/>
        </authorList>
    </citation>
    <scope>NUCLEOTIDE SEQUENCE</scope>
    <source>
        <tissue evidence="3">Leaf</tissue>
    </source>
</reference>
<evidence type="ECO:0000313" key="4">
    <source>
        <dbReference type="Proteomes" id="UP000634136"/>
    </source>
</evidence>
<evidence type="ECO:0000259" key="1">
    <source>
        <dbReference type="Pfam" id="PF13456"/>
    </source>
</evidence>
<gene>
    <name evidence="3" type="ORF">G2W53_014188</name>
</gene>
<dbReference type="Proteomes" id="UP000634136">
    <property type="component" value="Unassembled WGS sequence"/>
</dbReference>
<dbReference type="EMBL" id="JAAIUW010000005">
    <property type="protein sequence ID" value="KAF7831855.1"/>
    <property type="molecule type" value="Genomic_DNA"/>
</dbReference>
<dbReference type="InterPro" id="IPR053151">
    <property type="entry name" value="RNase_H-like"/>
</dbReference>
<dbReference type="AlphaFoldDB" id="A0A835C5B7"/>
<dbReference type="GO" id="GO:0003676">
    <property type="term" value="F:nucleic acid binding"/>
    <property type="evidence" value="ECO:0007669"/>
    <property type="project" value="InterPro"/>
</dbReference>
<keyword evidence="4" id="KW-1185">Reference proteome</keyword>
<dbReference type="InterPro" id="IPR026960">
    <property type="entry name" value="RVT-Znf"/>
</dbReference>
<dbReference type="InterPro" id="IPR012337">
    <property type="entry name" value="RNaseH-like_sf"/>
</dbReference>
<name>A0A835C5B7_9FABA</name>
<feature type="domain" description="RNase H type-1" evidence="1">
    <location>
        <begin position="322"/>
        <end position="443"/>
    </location>
</feature>
<evidence type="ECO:0000313" key="3">
    <source>
        <dbReference type="EMBL" id="KAF7831855.1"/>
    </source>
</evidence>
<organism evidence="3 4">
    <name type="scientific">Senna tora</name>
    <dbReference type="NCBI Taxonomy" id="362788"/>
    <lineage>
        <taxon>Eukaryota</taxon>
        <taxon>Viridiplantae</taxon>
        <taxon>Streptophyta</taxon>
        <taxon>Embryophyta</taxon>
        <taxon>Tracheophyta</taxon>
        <taxon>Spermatophyta</taxon>
        <taxon>Magnoliopsida</taxon>
        <taxon>eudicotyledons</taxon>
        <taxon>Gunneridae</taxon>
        <taxon>Pentapetalae</taxon>
        <taxon>rosids</taxon>
        <taxon>fabids</taxon>
        <taxon>Fabales</taxon>
        <taxon>Fabaceae</taxon>
        <taxon>Caesalpinioideae</taxon>
        <taxon>Cassia clade</taxon>
        <taxon>Senna</taxon>
    </lineage>
</organism>
<sequence>MRAQNDAFMKKLGWGLINQRESLWVRVLRNTYKCGDDTVPILIKGSNPSWLWKGVVDNWKHGHNGLIWFIGNRNNVRFWSDSWLDISKPLEGCRFWSHPSSIVPPNADRRNEAMAWSLSRDGSFSTKTAYHCIMNQRDSSYSSLWRAIWRWQGMERIHMFLWLCGHNKLLTNDARKRRNMSKCDTRPVCKSGKEDIMHALCDCKEVKPVWLRLVNPGKWHVFFNTPHPNWFKMNLRSKLDKREEDWHSTFASSCWYLWKRRNAVVFEQQDITNVDPVLTILHMVKSHQNACTTIFPIKKVIPQRENRPIARKKLENRLMKINVDGARSEVQRNAACGGVARDKEGNFFAGFMRKLGDCNILTAKLWGIAGGLEMAWKLGYSKVILEADSLTTVNMLGQTIDDIHHCANLIKWIRSWIRKDWEVRIEHNYREGNRAADDVAARALSISSDLVIFYNQHKSLVKIVTEDKQGICSPRSVVV</sequence>
<proteinExistence type="predicted"/>
<dbReference type="InterPro" id="IPR044730">
    <property type="entry name" value="RNase_H-like_dom_plant"/>
</dbReference>
<dbReference type="Pfam" id="PF13966">
    <property type="entry name" value="zf-RVT"/>
    <property type="match status" value="1"/>
</dbReference>
<dbReference type="GO" id="GO:0004523">
    <property type="term" value="F:RNA-DNA hybrid ribonuclease activity"/>
    <property type="evidence" value="ECO:0007669"/>
    <property type="project" value="InterPro"/>
</dbReference>
<dbReference type="SUPFAM" id="SSF53098">
    <property type="entry name" value="Ribonuclease H-like"/>
    <property type="match status" value="1"/>
</dbReference>
<feature type="domain" description="Reverse transcriptase zinc-binding" evidence="2">
    <location>
        <begin position="124"/>
        <end position="210"/>
    </location>
</feature>
<dbReference type="PANTHER" id="PTHR47723">
    <property type="entry name" value="OS05G0353850 PROTEIN"/>
    <property type="match status" value="1"/>
</dbReference>
<comment type="caution">
    <text evidence="3">The sequence shown here is derived from an EMBL/GenBank/DDBJ whole genome shotgun (WGS) entry which is preliminary data.</text>
</comment>
<protein>
    <submittedName>
        <fullName evidence="3">Ribonuclease H</fullName>
    </submittedName>
</protein>
<dbReference type="Pfam" id="PF13456">
    <property type="entry name" value="RVT_3"/>
    <property type="match status" value="1"/>
</dbReference>
<dbReference type="InterPro" id="IPR002156">
    <property type="entry name" value="RNaseH_domain"/>
</dbReference>
<dbReference type="InterPro" id="IPR036397">
    <property type="entry name" value="RNaseH_sf"/>
</dbReference>
<accession>A0A835C5B7</accession>
<dbReference type="CDD" id="cd06222">
    <property type="entry name" value="RNase_H_like"/>
    <property type="match status" value="1"/>
</dbReference>
<evidence type="ECO:0000259" key="2">
    <source>
        <dbReference type="Pfam" id="PF13966"/>
    </source>
</evidence>
<dbReference type="PANTHER" id="PTHR47723:SF19">
    <property type="entry name" value="POLYNUCLEOTIDYL TRANSFERASE, RIBONUCLEASE H-LIKE SUPERFAMILY PROTEIN"/>
    <property type="match status" value="1"/>
</dbReference>
<dbReference type="OrthoDB" id="1938551at2759"/>